<gene>
    <name evidence="1" type="ORF">SD37_11760</name>
</gene>
<dbReference type="KEGG" id="aori:SD37_11760"/>
<dbReference type="STRING" id="31958.SD37_11760"/>
<accession>A0A193BVQ8</accession>
<dbReference type="EMBL" id="CP016174">
    <property type="protein sequence ID" value="ANN16254.1"/>
    <property type="molecule type" value="Genomic_DNA"/>
</dbReference>
<name>A0A193BVQ8_AMYOR</name>
<dbReference type="RefSeq" id="WP_044851553.1">
    <property type="nucleotide sequence ID" value="NZ_CP016174.1"/>
</dbReference>
<dbReference type="AlphaFoldDB" id="A0A193BVQ8"/>
<keyword evidence="2" id="KW-1185">Reference proteome</keyword>
<evidence type="ECO:0000313" key="1">
    <source>
        <dbReference type="EMBL" id="ANN16254.1"/>
    </source>
</evidence>
<sequence length="133" mass="14309">MARIAGRRGRIYMGIASDTAAAEPLPFFASWSINFETEKIDVTAMGDPNKTYLAGLPDASGEFSGFYDDATNQTYTAAVDGLPRKFYLYPNTTNAGQYWFGTILPDFQVNAEVSGAVEVSASWAANSTIAKVG</sequence>
<reference evidence="1 2" key="1">
    <citation type="journal article" date="2015" name="Genome Announc.">
        <title>Draft Genome Sequence of Norvancomycin-Producing Strain Amycolatopsis orientalis CPCC200066.</title>
        <authorList>
            <person name="Lei X."/>
            <person name="Yuan F."/>
            <person name="Shi Y."/>
            <person name="Li X."/>
            <person name="Wang L."/>
            <person name="Hong B."/>
        </authorList>
    </citation>
    <scope>NUCLEOTIDE SEQUENCE [LARGE SCALE GENOMIC DNA]</scope>
    <source>
        <strain evidence="1 2">B-37</strain>
    </source>
</reference>
<evidence type="ECO:0008006" key="3">
    <source>
        <dbReference type="Google" id="ProtNLM"/>
    </source>
</evidence>
<evidence type="ECO:0000313" key="2">
    <source>
        <dbReference type="Proteomes" id="UP000093695"/>
    </source>
</evidence>
<protein>
    <recommendedName>
        <fullName evidence="3">Phage tail protein</fullName>
    </recommendedName>
</protein>
<organism evidence="1 2">
    <name type="scientific">Amycolatopsis orientalis</name>
    <name type="common">Nocardia orientalis</name>
    <dbReference type="NCBI Taxonomy" id="31958"/>
    <lineage>
        <taxon>Bacteria</taxon>
        <taxon>Bacillati</taxon>
        <taxon>Actinomycetota</taxon>
        <taxon>Actinomycetes</taxon>
        <taxon>Pseudonocardiales</taxon>
        <taxon>Pseudonocardiaceae</taxon>
        <taxon>Amycolatopsis</taxon>
    </lineage>
</organism>
<dbReference type="Proteomes" id="UP000093695">
    <property type="component" value="Chromosome"/>
</dbReference>
<proteinExistence type="predicted"/>